<dbReference type="OrthoDB" id="2351665at2"/>
<comment type="caution">
    <text evidence="2">The sequence shown here is derived from an EMBL/GenBank/DDBJ whole genome shotgun (WGS) entry which is preliminary data.</text>
</comment>
<dbReference type="Pfam" id="PF01909">
    <property type="entry name" value="NTP_transf_2"/>
    <property type="match status" value="1"/>
</dbReference>
<evidence type="ECO:0000313" key="2">
    <source>
        <dbReference type="EMBL" id="RIW37329.1"/>
    </source>
</evidence>
<dbReference type="SUPFAM" id="SSF81301">
    <property type="entry name" value="Nucleotidyltransferase"/>
    <property type="match status" value="1"/>
</dbReference>
<dbReference type="AlphaFoldDB" id="A0A3A1R438"/>
<evidence type="ECO:0000259" key="1">
    <source>
        <dbReference type="Pfam" id="PF01909"/>
    </source>
</evidence>
<dbReference type="GO" id="GO:0016779">
    <property type="term" value="F:nucleotidyltransferase activity"/>
    <property type="evidence" value="ECO:0007669"/>
    <property type="project" value="InterPro"/>
</dbReference>
<dbReference type="RefSeq" id="WP_119545748.1">
    <property type="nucleotide sequence ID" value="NZ_QXIR01000004.1"/>
</dbReference>
<proteinExistence type="predicted"/>
<keyword evidence="3" id="KW-1185">Reference proteome</keyword>
<gene>
    <name evidence="2" type="ORF">D3H55_04635</name>
</gene>
<keyword evidence="2" id="KW-0808">Transferase</keyword>
<protein>
    <submittedName>
        <fullName evidence="2">Nucleotidyltransferase</fullName>
    </submittedName>
</protein>
<dbReference type="EMBL" id="QXIR01000004">
    <property type="protein sequence ID" value="RIW37329.1"/>
    <property type="molecule type" value="Genomic_DNA"/>
</dbReference>
<feature type="domain" description="Polymerase nucleotidyl transferase" evidence="1">
    <location>
        <begin position="36"/>
        <end position="96"/>
    </location>
</feature>
<reference evidence="2 3" key="1">
    <citation type="submission" date="2018-09" db="EMBL/GenBank/DDBJ databases">
        <title>Bacillus saliacetes sp. nov., isolated from Thai shrimp paste (Ka-pi).</title>
        <authorList>
            <person name="Daroonpunt R."/>
            <person name="Tanasupawat S."/>
            <person name="Yiamsombut S."/>
        </authorList>
    </citation>
    <scope>NUCLEOTIDE SEQUENCE [LARGE SCALE GENOMIC DNA]</scope>
    <source>
        <strain evidence="2 3">SKP7-4</strain>
    </source>
</reference>
<evidence type="ECO:0000313" key="3">
    <source>
        <dbReference type="Proteomes" id="UP000265801"/>
    </source>
</evidence>
<dbReference type="InterPro" id="IPR002934">
    <property type="entry name" value="Polymerase_NTP_transf_dom"/>
</dbReference>
<name>A0A3A1R438_9BACI</name>
<dbReference type="Gene3D" id="3.30.460.10">
    <property type="entry name" value="Beta Polymerase, domain 2"/>
    <property type="match status" value="1"/>
</dbReference>
<accession>A0A3A1R438</accession>
<dbReference type="Proteomes" id="UP000265801">
    <property type="component" value="Unassembled WGS sequence"/>
</dbReference>
<dbReference type="InterPro" id="IPR043519">
    <property type="entry name" value="NT_sf"/>
</dbReference>
<sequence length="284" mass="32837">MTRIKNIGSAAKLDREGYIINESSWEKVNRNYQSPIRKITGAIKKDFSKEIHSIYLRGSLPRGLGIEGVSDIDLLVVENDSADKTCRERLMGTVEKMGKEYPYINGIEVGFNSLKEVCTTSHFHIIPFMIKTYSILLYGENLQEKLPQYKADEKLANEHIVNLRMQIEIALEDLEGNEDTEDIKDCCMWIMKIFIRGGMALVMNHERTYTRDLYPAFMLFSTHYPEKEKEMLNALELAVNPSGDPLKIISFLKEGFGSWMIQEADRWLKEYNPSKLKHMPLQTR</sequence>
<organism evidence="2 3">
    <name type="scientific">Bacillus salacetis</name>
    <dbReference type="NCBI Taxonomy" id="2315464"/>
    <lineage>
        <taxon>Bacteria</taxon>
        <taxon>Bacillati</taxon>
        <taxon>Bacillota</taxon>
        <taxon>Bacilli</taxon>
        <taxon>Bacillales</taxon>
        <taxon>Bacillaceae</taxon>
        <taxon>Bacillus</taxon>
    </lineage>
</organism>